<keyword evidence="5" id="KW-0378">Hydrolase</keyword>
<gene>
    <name evidence="5" type="ORF">JQC72_02605</name>
</gene>
<evidence type="ECO:0000313" key="6">
    <source>
        <dbReference type="Proteomes" id="UP001177120"/>
    </source>
</evidence>
<comment type="similarity">
    <text evidence="1">Belongs to the FAH family.</text>
</comment>
<dbReference type="Pfam" id="PF01557">
    <property type="entry name" value="FAA_hydrolase"/>
    <property type="match status" value="1"/>
</dbReference>
<feature type="domain" description="Fumarylacetoacetase-like C-terminal" evidence="3">
    <location>
        <begin position="55"/>
        <end position="249"/>
    </location>
</feature>
<proteinExistence type="inferred from homology"/>
<organism evidence="5 6">
    <name type="scientific">Polycladomyces zharkentensis</name>
    <dbReference type="NCBI Taxonomy" id="2807616"/>
    <lineage>
        <taxon>Bacteria</taxon>
        <taxon>Bacillati</taxon>
        <taxon>Bacillota</taxon>
        <taxon>Bacilli</taxon>
        <taxon>Bacillales</taxon>
        <taxon>Thermoactinomycetaceae</taxon>
        <taxon>Polycladomyces</taxon>
    </lineage>
</organism>
<comment type="caution">
    <text evidence="5">The sequence shown here is derived from an EMBL/GenBank/DDBJ whole genome shotgun (WGS) entry which is preliminary data.</text>
</comment>
<protein>
    <submittedName>
        <fullName evidence="5">Fumarylacetoacetate hydrolase family protein</fullName>
    </submittedName>
</protein>
<evidence type="ECO:0000256" key="1">
    <source>
        <dbReference type="ARBA" id="ARBA00010211"/>
    </source>
</evidence>
<dbReference type="PANTHER" id="PTHR11820">
    <property type="entry name" value="ACYLPYRUVASE"/>
    <property type="match status" value="1"/>
</dbReference>
<dbReference type="Gene3D" id="2.30.30.370">
    <property type="entry name" value="FAH"/>
    <property type="match status" value="1"/>
</dbReference>
<evidence type="ECO:0000313" key="5">
    <source>
        <dbReference type="EMBL" id="MBN2908413.1"/>
    </source>
</evidence>
<dbReference type="RefSeq" id="WP_205492561.1">
    <property type="nucleotide sequence ID" value="NZ_JAFHAP010000004.1"/>
</dbReference>
<dbReference type="InterPro" id="IPR011234">
    <property type="entry name" value="Fumarylacetoacetase-like_C"/>
</dbReference>
<evidence type="ECO:0000259" key="3">
    <source>
        <dbReference type="Pfam" id="PF01557"/>
    </source>
</evidence>
<accession>A0ABS2WFU5</accession>
<evidence type="ECO:0000259" key="4">
    <source>
        <dbReference type="Pfam" id="PF10370"/>
    </source>
</evidence>
<dbReference type="EMBL" id="JAFHAP010000004">
    <property type="protein sequence ID" value="MBN2908413.1"/>
    <property type="molecule type" value="Genomic_DNA"/>
</dbReference>
<dbReference type="SUPFAM" id="SSF56529">
    <property type="entry name" value="FAH"/>
    <property type="match status" value="1"/>
</dbReference>
<keyword evidence="2" id="KW-0479">Metal-binding</keyword>
<keyword evidence="6" id="KW-1185">Reference proteome</keyword>
<dbReference type="Pfam" id="PF10370">
    <property type="entry name" value="Rv2993c-like_N"/>
    <property type="match status" value="1"/>
</dbReference>
<dbReference type="GO" id="GO:0016787">
    <property type="term" value="F:hydrolase activity"/>
    <property type="evidence" value="ECO:0007669"/>
    <property type="project" value="UniProtKB-KW"/>
</dbReference>
<evidence type="ECO:0000256" key="2">
    <source>
        <dbReference type="ARBA" id="ARBA00022723"/>
    </source>
</evidence>
<name>A0ABS2WFU5_9BACL</name>
<sequence length="258" mass="27960">MKLVRYLYQKQIRHGIVRGNAIHPITGSLYETWKETGEPVAVEDVQLLAPLIPNKLIGIGLNYAAHAEETGKPLPDEPMMFMISPTAVIGPEASIVLPNVDDRIDHEAELAVVIGKRGKNIPAERATNYILGYTCANDVSNRVLQKKDGQFTRAKSFDSFKPLGPVIETELDPSDLEVVCRVNGDVRQKGRTSDLIHSVPELIAHISSVFPLEPGDVILTGTPSGVGPLSPGDQVEVEVEGIGVLANRVLGPLEHMAL</sequence>
<reference evidence="5" key="1">
    <citation type="journal article" date="2024" name="Int. J. Syst. Evol. Microbiol.">
        <title>Polycladomyces zharkentensis sp. nov., a novel thermophilic cellulose- and starch-degrading member of the Bacillota from a geothermal aquifer in Kazakhstan.</title>
        <authorList>
            <person name="Mashzhan A."/>
            <person name="Kistaubayeva A."/>
            <person name="Javier-Lopez R."/>
            <person name="Bissenova U."/>
            <person name="Bissenbay A."/>
            <person name="Birkeland N.K."/>
        </authorList>
    </citation>
    <scope>NUCLEOTIDE SEQUENCE</scope>
    <source>
        <strain evidence="5">ZKZ2T</strain>
    </source>
</reference>
<feature type="domain" description="Rv2993c-like N-terminal" evidence="4">
    <location>
        <begin position="1"/>
        <end position="50"/>
    </location>
</feature>
<dbReference type="InterPro" id="IPR018833">
    <property type="entry name" value="Rv2993c-like_N"/>
</dbReference>
<dbReference type="PANTHER" id="PTHR11820:SF7">
    <property type="entry name" value="ACYLPYRUVASE FAHD1, MITOCHONDRIAL"/>
    <property type="match status" value="1"/>
</dbReference>
<dbReference type="Gene3D" id="3.90.850.10">
    <property type="entry name" value="Fumarylacetoacetase-like, C-terminal domain"/>
    <property type="match status" value="1"/>
</dbReference>
<dbReference type="Proteomes" id="UP001177120">
    <property type="component" value="Unassembled WGS sequence"/>
</dbReference>
<dbReference type="InterPro" id="IPR036663">
    <property type="entry name" value="Fumarylacetoacetase_C_sf"/>
</dbReference>